<dbReference type="InParanoid" id="A0A151Z741"/>
<dbReference type="STRING" id="361077.A0A151Z741"/>
<dbReference type="EMBL" id="LODT01000039">
    <property type="protein sequence ID" value="KYQ89604.1"/>
    <property type="molecule type" value="Genomic_DNA"/>
</dbReference>
<evidence type="ECO:0000313" key="9">
    <source>
        <dbReference type="Proteomes" id="UP000076078"/>
    </source>
</evidence>
<dbReference type="Pfam" id="PF24893">
    <property type="entry name" value="DUF7743"/>
    <property type="match status" value="1"/>
</dbReference>
<dbReference type="InterPro" id="IPR054484">
    <property type="entry name" value="ComC_SSD"/>
</dbReference>
<dbReference type="InterPro" id="IPR056645">
    <property type="entry name" value="DUF7743"/>
</dbReference>
<evidence type="ECO:0000259" key="5">
    <source>
        <dbReference type="Pfam" id="PF23034"/>
    </source>
</evidence>
<evidence type="ECO:0000313" key="8">
    <source>
        <dbReference type="EMBL" id="KYQ89604.1"/>
    </source>
</evidence>
<feature type="signal peptide" evidence="2">
    <location>
        <begin position="1"/>
        <end position="20"/>
    </location>
</feature>
<evidence type="ECO:0000259" key="6">
    <source>
        <dbReference type="Pfam" id="PF24893"/>
    </source>
</evidence>
<comment type="caution">
    <text evidence="8">The sequence shown here is derived from an EMBL/GenBank/DDBJ whole genome shotgun (WGS) entry which is preliminary data.</text>
</comment>
<accession>A0A151Z741</accession>
<gene>
    <name evidence="8" type="ORF">DLAC_09560</name>
</gene>
<evidence type="ECO:0000256" key="1">
    <source>
        <dbReference type="SAM" id="Phobius"/>
    </source>
</evidence>
<dbReference type="PANTHER" id="PTHR31378:SF17">
    <property type="match status" value="1"/>
</dbReference>
<sequence length="1414" mass="157772">MKLFVILIYLLFIVFGITKSQPTVEFINQYVLPGSNRFADSMNQCTLNTYVLVKSSIELNINQVVSSYNLFMRLLADSNSTHFSFYLTYSLPLGQTTPNLIFNDQQLSLNTQLTLNPFGCVSNQFIPYILSGSSTLLLTPSIEGFTGVFRIENYKKYASIGLTVSAPSPYEFYYGDNLFGGAIPYSASITWPGDHFLYGYQLNVTNGYSTVSATVHPIPLLDETNFTLPDISSFSVYPVMNNNAVQTSSFFAVFFTLPKKPTTMISLFIEGEYISGLYAKPVLGNLDNPTYLYIDRPRENTNYFFAYYSENNRFDLFPNNSTINVQFNEPLTNIPLYNYFNSNVDQSDRLILTSQFQTSKTSYDMAFRNPNLSGTGVFTKTSVTYPYGVVSGDLNAFNVSISLLAVNNYTGPIYSQITIEGAQVTHITDIDGTTTYTRPLIKSFTIDNIGGGYYCVRVGVSDTFGILSIRVDNFILKNSDLVYGNLYDGIYEKIVYLPVVFTQYPTLTVTNRVLLLTIVNQGAMPIINLDYNIYPSWSTYGKIKNPKQTFSTIPNYNSPSILNLEFLNPTDIIYFYFENNNINVSDTDTENTLHFKMNMEPLNPRLIFPMFGIVNEWSDYTLNNDLDLGYYNSTSEEFIVKFKLPKNLFPGPRNWVLTINQLTITYAYYYPLNPNNATLNLINGNADEMPPLITQFSFYPSTSATVNGNTPENIALNMTINDIINGFKSGKVVITGNLDKVGYTFDLVPEIAVQSNPLQFLLNMTIPGNCRTQYYTITYVILEDNGGQTSEYNGADYNTLNLDPFLLISDVSKVFNVYCNNDVNTVAPGIYSRDILEVNAPPPHSDNIPPSLVSFNLSTFELDVGTVNRDIVVTFQTQDLESGISLKNLPIVYFTSNGETLSITSTLESTAIVSGRIQSANYTAKITVPYGFGYPEGIITSIYGIVDHQFNLRGYSADDLKQSNYDYLVVVKHGYKPVLESFTPVTSDGGIMTLYGSYFGLDKTKAKLSADFLGLGEEPLDILAYYGSMIIFKVKPTDYIFYVNLAIGNLIKSNPIEIAPIVPVSPFPATNKTKQCYGTPVCGGPQNGNCVATQGCVCINDWIGKDCLSKKISISQPGIGGPDPLFGNEFEGTGVDGTPISYQTFVSVVSLKEFNIRNEPVKQYVFDEWTLTNISSPSQLQYLYSTNISNQGISTSVSVLVKWFRDESDISFGQETIHIEPYSLKYTVNISHYQFEQSTNRLQLIMSAGISSDNPEQSCSAKEFGDEPSDNRYQYAKLQVNDHSVYGKFIKMGLIDDRLTYISNTLLDQSETQSNIAESFVGINIPFYRKSVFLDPDFSVLLDSSPANEDNENAICSQKSSSKSLSKSQIAGIIIGVVGLAAVVAISITYYFYKKRKQIIENQRIVSKLSSVQG</sequence>
<keyword evidence="1" id="KW-0472">Membrane</keyword>
<feature type="domain" description="DUF7034" evidence="4">
    <location>
        <begin position="850"/>
        <end position="970"/>
    </location>
</feature>
<dbReference type="OMA" id="CINDWIG"/>
<dbReference type="Proteomes" id="UP000076078">
    <property type="component" value="Unassembled WGS sequence"/>
</dbReference>
<dbReference type="FunCoup" id="A0A151Z741">
    <property type="interactions" value="844"/>
</dbReference>
<feature type="domain" description="DUF7949" evidence="7">
    <location>
        <begin position="1076"/>
        <end position="1110"/>
    </location>
</feature>
<evidence type="ECO:0000259" key="7">
    <source>
        <dbReference type="Pfam" id="PF25820"/>
    </source>
</evidence>
<dbReference type="InterPro" id="IPR055463">
    <property type="entry name" value="DUF7035"/>
</dbReference>
<dbReference type="InterPro" id="IPR055462">
    <property type="entry name" value="DUF7034"/>
</dbReference>
<feature type="chain" id="PRO_5007592928" evidence="2">
    <location>
        <begin position="21"/>
        <end position="1414"/>
    </location>
</feature>
<feature type="transmembrane region" description="Helical" evidence="1">
    <location>
        <begin position="1370"/>
        <end position="1393"/>
    </location>
</feature>
<keyword evidence="2" id="KW-0732">Signal</keyword>
<reference evidence="8 9" key="1">
    <citation type="submission" date="2015-12" db="EMBL/GenBank/DDBJ databases">
        <title>Dictyostelia acquired genes for synthesis and detection of signals that induce cell-type specialization by lateral gene transfer from prokaryotes.</title>
        <authorList>
            <person name="Gloeckner G."/>
            <person name="Schaap P."/>
        </authorList>
    </citation>
    <scope>NUCLEOTIDE SEQUENCE [LARGE SCALE GENOMIC DNA]</scope>
    <source>
        <strain evidence="8 9">TK</strain>
    </source>
</reference>
<feature type="domain" description="DUF7743" evidence="6">
    <location>
        <begin position="437"/>
        <end position="549"/>
    </location>
</feature>
<proteinExistence type="predicted"/>
<dbReference type="Pfam" id="PF25820">
    <property type="entry name" value="DUF7949"/>
    <property type="match status" value="1"/>
</dbReference>
<evidence type="ECO:0000259" key="4">
    <source>
        <dbReference type="Pfam" id="PF23033"/>
    </source>
</evidence>
<dbReference type="Pfam" id="PF23034">
    <property type="entry name" value="DUF7035"/>
    <property type="match status" value="1"/>
</dbReference>
<evidence type="ECO:0000259" key="3">
    <source>
        <dbReference type="Pfam" id="PF22933"/>
    </source>
</evidence>
<feature type="domain" description="ComC supersandwich" evidence="3">
    <location>
        <begin position="1146"/>
        <end position="1341"/>
    </location>
</feature>
<keyword evidence="1" id="KW-1133">Transmembrane helix</keyword>
<dbReference type="PANTHER" id="PTHR31378">
    <property type="entry name" value="EGF-LIKE DOMAIN-CONTAINING PROTEIN-RELATED-RELATED"/>
    <property type="match status" value="1"/>
</dbReference>
<dbReference type="OrthoDB" id="21427at2759"/>
<organism evidence="8 9">
    <name type="scientific">Tieghemostelium lacteum</name>
    <name type="common">Slime mold</name>
    <name type="synonym">Dictyostelium lacteum</name>
    <dbReference type="NCBI Taxonomy" id="361077"/>
    <lineage>
        <taxon>Eukaryota</taxon>
        <taxon>Amoebozoa</taxon>
        <taxon>Evosea</taxon>
        <taxon>Eumycetozoa</taxon>
        <taxon>Dictyostelia</taxon>
        <taxon>Dictyosteliales</taxon>
        <taxon>Raperosteliaceae</taxon>
        <taxon>Tieghemostelium</taxon>
    </lineage>
</organism>
<protein>
    <submittedName>
        <fullName evidence="8">EGF-like domain-containing protein</fullName>
    </submittedName>
</protein>
<feature type="domain" description="DUF7035" evidence="5">
    <location>
        <begin position="686"/>
        <end position="819"/>
    </location>
</feature>
<dbReference type="Pfam" id="PF22933">
    <property type="entry name" value="ComC_SSD"/>
    <property type="match status" value="1"/>
</dbReference>
<dbReference type="InterPro" id="IPR057709">
    <property type="entry name" value="DUF7949"/>
</dbReference>
<keyword evidence="9" id="KW-1185">Reference proteome</keyword>
<evidence type="ECO:0000256" key="2">
    <source>
        <dbReference type="SAM" id="SignalP"/>
    </source>
</evidence>
<dbReference type="Pfam" id="PF23033">
    <property type="entry name" value="DUF7034"/>
    <property type="match status" value="1"/>
</dbReference>
<name>A0A151Z741_TIELA</name>
<keyword evidence="1" id="KW-0812">Transmembrane</keyword>